<proteinExistence type="predicted"/>
<sequence>MNICKTSQSFGLYGYPSNLVVMFLILFLFGFLNLFDKSLSGFISLAAYSRYVHIGSHLLYVIDEKLEHKLGFLLTDHSCKEAIHESLQYLTDVSCLTFDEAENVTQNATGFFFKSSNDVNDCFSEENGLAEGKFSPITVGYACGAKIEVKPSVDMDPGYNFEKVQRGVNRPEASRVLNFLRVILYVLGFQFEHNAGLAVVKLDFNLTNVDPKFYRLFFNNYNLQLPTDEYKNITPYDISSIMHFGAQEHCTYYDKPVFKAKNPLMQWSLGHNLKMQSDWLSFRDKLTLNYLMHCN</sequence>
<organism evidence="2 3">
    <name type="scientific">Romanomermis culicivorax</name>
    <name type="common">Nematode worm</name>
    <dbReference type="NCBI Taxonomy" id="13658"/>
    <lineage>
        <taxon>Eukaryota</taxon>
        <taxon>Metazoa</taxon>
        <taxon>Ecdysozoa</taxon>
        <taxon>Nematoda</taxon>
        <taxon>Enoplea</taxon>
        <taxon>Dorylaimia</taxon>
        <taxon>Mermithida</taxon>
        <taxon>Mermithoidea</taxon>
        <taxon>Mermithidae</taxon>
        <taxon>Romanomermis</taxon>
    </lineage>
</organism>
<protein>
    <submittedName>
        <fullName evidence="3">Metalloendopeptidase</fullName>
    </submittedName>
</protein>
<dbReference type="SUPFAM" id="SSF55486">
    <property type="entry name" value="Metalloproteases ('zincins'), catalytic domain"/>
    <property type="match status" value="1"/>
</dbReference>
<dbReference type="Proteomes" id="UP000887565">
    <property type="component" value="Unplaced"/>
</dbReference>
<dbReference type="AlphaFoldDB" id="A0A915K8R5"/>
<keyword evidence="1" id="KW-0472">Membrane</keyword>
<keyword evidence="1" id="KW-0812">Transmembrane</keyword>
<dbReference type="WBParaSite" id="nRc.2.0.1.t34282-RA">
    <property type="protein sequence ID" value="nRc.2.0.1.t34282-RA"/>
    <property type="gene ID" value="nRc.2.0.1.g34282"/>
</dbReference>
<dbReference type="GO" id="GO:0008237">
    <property type="term" value="F:metallopeptidase activity"/>
    <property type="evidence" value="ECO:0007669"/>
    <property type="project" value="InterPro"/>
</dbReference>
<reference evidence="3" key="1">
    <citation type="submission" date="2022-11" db="UniProtKB">
        <authorList>
            <consortium name="WormBaseParasite"/>
        </authorList>
    </citation>
    <scope>IDENTIFICATION</scope>
</reference>
<feature type="transmembrane region" description="Helical" evidence="1">
    <location>
        <begin position="12"/>
        <end position="35"/>
    </location>
</feature>
<evidence type="ECO:0000256" key="1">
    <source>
        <dbReference type="SAM" id="Phobius"/>
    </source>
</evidence>
<keyword evidence="2" id="KW-1185">Reference proteome</keyword>
<evidence type="ECO:0000313" key="3">
    <source>
        <dbReference type="WBParaSite" id="nRc.2.0.1.t34282-RA"/>
    </source>
</evidence>
<dbReference type="InterPro" id="IPR024079">
    <property type="entry name" value="MetalloPept_cat_dom_sf"/>
</dbReference>
<keyword evidence="1" id="KW-1133">Transmembrane helix</keyword>
<accession>A0A915K8R5</accession>
<name>A0A915K8R5_ROMCU</name>
<dbReference type="Gene3D" id="3.40.390.10">
    <property type="entry name" value="Collagenase (Catalytic Domain)"/>
    <property type="match status" value="1"/>
</dbReference>
<evidence type="ECO:0000313" key="2">
    <source>
        <dbReference type="Proteomes" id="UP000887565"/>
    </source>
</evidence>